<evidence type="ECO:0000313" key="2">
    <source>
        <dbReference type="EMBL" id="GIX67116.1"/>
    </source>
</evidence>
<keyword evidence="3" id="KW-1185">Reference proteome</keyword>
<gene>
    <name evidence="2" type="ORF">CDAR_385621</name>
</gene>
<keyword evidence="1" id="KW-0812">Transmembrane</keyword>
<keyword evidence="1" id="KW-1133">Transmembrane helix</keyword>
<protein>
    <submittedName>
        <fullName evidence="2">Uncharacterized protein</fullName>
    </submittedName>
</protein>
<name>A0AAV4M4X0_9ARAC</name>
<reference evidence="2 3" key="1">
    <citation type="submission" date="2021-06" db="EMBL/GenBank/DDBJ databases">
        <title>Caerostris darwini draft genome.</title>
        <authorList>
            <person name="Kono N."/>
            <person name="Arakawa K."/>
        </authorList>
    </citation>
    <scope>NUCLEOTIDE SEQUENCE [LARGE SCALE GENOMIC DNA]</scope>
</reference>
<evidence type="ECO:0000256" key="1">
    <source>
        <dbReference type="SAM" id="Phobius"/>
    </source>
</evidence>
<proteinExistence type="predicted"/>
<organism evidence="2 3">
    <name type="scientific">Caerostris darwini</name>
    <dbReference type="NCBI Taxonomy" id="1538125"/>
    <lineage>
        <taxon>Eukaryota</taxon>
        <taxon>Metazoa</taxon>
        <taxon>Ecdysozoa</taxon>
        <taxon>Arthropoda</taxon>
        <taxon>Chelicerata</taxon>
        <taxon>Arachnida</taxon>
        <taxon>Araneae</taxon>
        <taxon>Araneomorphae</taxon>
        <taxon>Entelegynae</taxon>
        <taxon>Araneoidea</taxon>
        <taxon>Araneidae</taxon>
        <taxon>Caerostris</taxon>
    </lineage>
</organism>
<evidence type="ECO:0000313" key="3">
    <source>
        <dbReference type="Proteomes" id="UP001054837"/>
    </source>
</evidence>
<feature type="transmembrane region" description="Helical" evidence="1">
    <location>
        <begin position="121"/>
        <end position="142"/>
    </location>
</feature>
<dbReference type="Proteomes" id="UP001054837">
    <property type="component" value="Unassembled WGS sequence"/>
</dbReference>
<keyword evidence="1" id="KW-0472">Membrane</keyword>
<dbReference type="EMBL" id="BPLQ01000062">
    <property type="protein sequence ID" value="GIX67116.1"/>
    <property type="molecule type" value="Genomic_DNA"/>
</dbReference>
<accession>A0AAV4M4X0</accession>
<comment type="caution">
    <text evidence="2">The sequence shown here is derived from an EMBL/GenBank/DDBJ whole genome shotgun (WGS) entry which is preliminary data.</text>
</comment>
<sequence>MYQEYSPTDGEVYGISASKSVNETQSVNKKNHLCDRVNAASQVASQWSRILGSTTGLGPTPYLRSRVEEGTGVEFRAVKDTRQVTSEGMLSLRKKKKRRRRVERHRAMKGIITHRGMGRRFSVVIATGSFLFGVFFVCELNGSRN</sequence>
<dbReference type="AlphaFoldDB" id="A0AAV4M4X0"/>